<dbReference type="InterPro" id="IPR003366">
    <property type="entry name" value="CUB-like_dom"/>
</dbReference>
<feature type="chain" id="PRO_5035784309" evidence="1">
    <location>
        <begin position="18"/>
        <end position="324"/>
    </location>
</feature>
<reference evidence="6" key="1">
    <citation type="submission" date="2010-08" db="EMBL/GenBank/DDBJ databases">
        <authorList>
            <consortium name="Caenorhabditis japonica Sequencing Consortium"/>
            <person name="Wilson R.K."/>
        </authorList>
    </citation>
    <scope>NUCLEOTIDE SEQUENCE [LARGE SCALE GENOMIC DNA]</scope>
    <source>
        <strain evidence="6">DF5081</strain>
    </source>
</reference>
<dbReference type="PANTHER" id="PTHR47407:SF1">
    <property type="entry name" value="CUB-LIKE DOMAIN-CONTAINING PROTEIN"/>
    <property type="match status" value="1"/>
</dbReference>
<dbReference type="InterPro" id="IPR056013">
    <property type="entry name" value="DUF7591"/>
</dbReference>
<evidence type="ECO:0000259" key="4">
    <source>
        <dbReference type="Pfam" id="PF24512"/>
    </source>
</evidence>
<dbReference type="InterPro" id="IPR056014">
    <property type="entry name" value="DUF7592"/>
</dbReference>
<evidence type="ECO:0000313" key="5">
    <source>
        <dbReference type="EnsemblMetazoa" id="CJA37841.1"/>
    </source>
</evidence>
<evidence type="ECO:0000256" key="1">
    <source>
        <dbReference type="SAM" id="SignalP"/>
    </source>
</evidence>
<dbReference type="Proteomes" id="UP000005237">
    <property type="component" value="Unassembled WGS sequence"/>
</dbReference>
<proteinExistence type="predicted"/>
<evidence type="ECO:0000259" key="3">
    <source>
        <dbReference type="Pfam" id="PF24511"/>
    </source>
</evidence>
<reference evidence="5" key="2">
    <citation type="submission" date="2022-06" db="UniProtKB">
        <authorList>
            <consortium name="EnsemblMetazoa"/>
        </authorList>
    </citation>
    <scope>IDENTIFICATION</scope>
    <source>
        <strain evidence="5">DF5081</strain>
    </source>
</reference>
<dbReference type="Pfam" id="PF02408">
    <property type="entry name" value="CUB_2"/>
    <property type="match status" value="1"/>
</dbReference>
<dbReference type="EnsemblMetazoa" id="CJA37841.1">
    <property type="protein sequence ID" value="CJA37841.1"/>
    <property type="gene ID" value="WBGene00213688"/>
</dbReference>
<sequence>MSSFVLFILLASKVVVADIPECTGGAIQFDPPENPDDSNKYTWYPNNFTGTQPPMFPNDYTCTYKINVPINWSAMVVMTLNLTTPPQDGAISVQVIDHNQRSEQVASADNEHYFFIANGGRIQLATRESNVIFGFAVKWTKLPRNFASFNDNVTISQSQPVVYWAFSTYPIQIRAETKVSLVITPPVEDELMQYLRSIIIYDGPDWNSTSLGTGLQLFAGKRQYVSSGSYMTVQQLAPAFPLGRTMLVFQDYENTKDIVEYQGATCARVENCGQFLMDGSIGMAAMTTVNERSDSGAECVNSMSGSGDLDVYIGGKTKSKSNLI</sequence>
<feature type="domain" description="CUB-like" evidence="2">
    <location>
        <begin position="19"/>
        <end position="143"/>
    </location>
</feature>
<evidence type="ECO:0000259" key="2">
    <source>
        <dbReference type="Pfam" id="PF02408"/>
    </source>
</evidence>
<feature type="signal peptide" evidence="1">
    <location>
        <begin position="1"/>
        <end position="17"/>
    </location>
</feature>
<name>A0A8R1ENT0_CAEJA</name>
<feature type="domain" description="DUF7591" evidence="3">
    <location>
        <begin position="253"/>
        <end position="324"/>
    </location>
</feature>
<keyword evidence="1" id="KW-0732">Signal</keyword>
<protein>
    <submittedName>
        <fullName evidence="5">CUB_2 domain-containing protein</fullName>
    </submittedName>
</protein>
<dbReference type="AlphaFoldDB" id="A0A8R1ENT0"/>
<dbReference type="Pfam" id="PF24511">
    <property type="entry name" value="DUF7591"/>
    <property type="match status" value="1"/>
</dbReference>
<accession>A0A8R1ENT0</accession>
<organism evidence="5 6">
    <name type="scientific">Caenorhabditis japonica</name>
    <dbReference type="NCBI Taxonomy" id="281687"/>
    <lineage>
        <taxon>Eukaryota</taxon>
        <taxon>Metazoa</taxon>
        <taxon>Ecdysozoa</taxon>
        <taxon>Nematoda</taxon>
        <taxon>Chromadorea</taxon>
        <taxon>Rhabditida</taxon>
        <taxon>Rhabditina</taxon>
        <taxon>Rhabditomorpha</taxon>
        <taxon>Rhabditoidea</taxon>
        <taxon>Rhabditidae</taxon>
        <taxon>Peloderinae</taxon>
        <taxon>Caenorhabditis</taxon>
    </lineage>
</organism>
<dbReference type="Pfam" id="PF24512">
    <property type="entry name" value="DUF7592"/>
    <property type="match status" value="1"/>
</dbReference>
<dbReference type="PANTHER" id="PTHR47407">
    <property type="entry name" value="PROTEIN CBG15905-RELATED"/>
    <property type="match status" value="1"/>
</dbReference>
<feature type="domain" description="DUF7592" evidence="4">
    <location>
        <begin position="152"/>
        <end position="236"/>
    </location>
</feature>
<evidence type="ECO:0000313" key="6">
    <source>
        <dbReference type="Proteomes" id="UP000005237"/>
    </source>
</evidence>
<keyword evidence="6" id="KW-1185">Reference proteome</keyword>